<evidence type="ECO:0000256" key="1">
    <source>
        <dbReference type="ARBA" id="ARBA00010923"/>
    </source>
</evidence>
<dbReference type="GO" id="GO:0003677">
    <property type="term" value="F:DNA binding"/>
    <property type="evidence" value="ECO:0007669"/>
    <property type="project" value="UniProtKB-KW"/>
</dbReference>
<feature type="domain" description="Type I restriction modification DNA specificity" evidence="5">
    <location>
        <begin position="67"/>
        <end position="176"/>
    </location>
</feature>
<feature type="domain" description="Type I restriction modification DNA specificity" evidence="5">
    <location>
        <begin position="198"/>
        <end position="368"/>
    </location>
</feature>
<dbReference type="SUPFAM" id="SSF116734">
    <property type="entry name" value="DNA methylase specificity domain"/>
    <property type="match status" value="2"/>
</dbReference>
<evidence type="ECO:0000256" key="2">
    <source>
        <dbReference type="ARBA" id="ARBA00022747"/>
    </source>
</evidence>
<sequence>MEKVQINDEIEKIQTWNPKKDLSTNEFDYIDLSSVDKNTKEINDSLVCRLLGIEAPSRARQLIHVNDVLVSTVRPNLNGVALVSKQYKFATASTGYCVLRPKENLNSKYLFYWVQSPFFIKDMTNKASGASYPAVSDRIIKESKIPLPPLAEQKRIANILDQADQLRQLNQQILAEYDALTKSLFLDMFGDPVVNPMGWDMVKLKNCNSKIGSGATPKGGKESYKKNGISLIRSMNVYDNYFQYKDLAFIDDSQANKLKNVIVQEQDVLFNITGASVCRCTIVPNEILPARVNQHVAILRPVEGQLNSIFLSHLLISTNCKSKLLGISLKGGATREAITKESLQEFEIILPPITLQNQFAEKIKNIEAQKAQAQAALAESENLFNCLLQKAFKGDL</sequence>
<dbReference type="PANTHER" id="PTHR30408">
    <property type="entry name" value="TYPE-1 RESTRICTION ENZYME ECOKI SPECIFICITY PROTEIN"/>
    <property type="match status" value="1"/>
</dbReference>
<reference evidence="6" key="1">
    <citation type="submission" date="2022-09" db="EMBL/GenBank/DDBJ databases">
        <title>Aureispira anguillicida sp. nov., isolated from Leptocephalus of Japanese eel Anguilla japonica.</title>
        <authorList>
            <person name="Yuasa K."/>
            <person name="Mekata T."/>
            <person name="Ikunari K."/>
        </authorList>
    </citation>
    <scope>NUCLEOTIDE SEQUENCE</scope>
    <source>
        <strain evidence="6">EL160426</strain>
    </source>
</reference>
<evidence type="ECO:0000259" key="5">
    <source>
        <dbReference type="Pfam" id="PF01420"/>
    </source>
</evidence>
<dbReference type="REBASE" id="664939">
    <property type="entry name" value="S.Asp426ORF38410P"/>
</dbReference>
<dbReference type="GO" id="GO:0004519">
    <property type="term" value="F:endonuclease activity"/>
    <property type="evidence" value="ECO:0007669"/>
    <property type="project" value="UniProtKB-KW"/>
</dbReference>
<feature type="coiled-coil region" evidence="4">
    <location>
        <begin position="356"/>
        <end position="383"/>
    </location>
</feature>
<keyword evidence="7" id="KW-1185">Reference proteome</keyword>
<evidence type="ECO:0000313" key="6">
    <source>
        <dbReference type="EMBL" id="BDS13112.1"/>
    </source>
</evidence>
<keyword evidence="3" id="KW-0238">DNA-binding</keyword>
<dbReference type="KEGG" id="aup:AsAng_0038400"/>
<dbReference type="RefSeq" id="WP_264788412.1">
    <property type="nucleotide sequence ID" value="NZ_AP026867.1"/>
</dbReference>
<dbReference type="EMBL" id="AP026867">
    <property type="protein sequence ID" value="BDS13112.1"/>
    <property type="molecule type" value="Genomic_DNA"/>
</dbReference>
<dbReference type="InterPro" id="IPR052021">
    <property type="entry name" value="Type-I_RS_S_subunit"/>
</dbReference>
<organism evidence="6 7">
    <name type="scientific">Aureispira anguillae</name>
    <dbReference type="NCBI Taxonomy" id="2864201"/>
    <lineage>
        <taxon>Bacteria</taxon>
        <taxon>Pseudomonadati</taxon>
        <taxon>Bacteroidota</taxon>
        <taxon>Saprospiria</taxon>
        <taxon>Saprospirales</taxon>
        <taxon>Saprospiraceae</taxon>
        <taxon>Aureispira</taxon>
    </lineage>
</organism>
<evidence type="ECO:0000313" key="7">
    <source>
        <dbReference type="Proteomes" id="UP001060919"/>
    </source>
</evidence>
<keyword evidence="6" id="KW-0540">Nuclease</keyword>
<dbReference type="GO" id="GO:0009307">
    <property type="term" value="P:DNA restriction-modification system"/>
    <property type="evidence" value="ECO:0007669"/>
    <property type="project" value="UniProtKB-KW"/>
</dbReference>
<accession>A0A915YH70</accession>
<dbReference type="Gene3D" id="3.90.220.20">
    <property type="entry name" value="DNA methylase specificity domains"/>
    <property type="match status" value="2"/>
</dbReference>
<dbReference type="PANTHER" id="PTHR30408:SF12">
    <property type="entry name" value="TYPE I RESTRICTION ENZYME MJAVIII SPECIFICITY SUBUNIT"/>
    <property type="match status" value="1"/>
</dbReference>
<feature type="coiled-coil region" evidence="4">
    <location>
        <begin position="156"/>
        <end position="183"/>
    </location>
</feature>
<dbReference type="AlphaFoldDB" id="A0A915YH70"/>
<dbReference type="InterPro" id="IPR000055">
    <property type="entry name" value="Restrct_endonuc_typeI_TRD"/>
</dbReference>
<comment type="similarity">
    <text evidence="1">Belongs to the type-I restriction system S methylase family.</text>
</comment>
<keyword evidence="6" id="KW-0255">Endonuclease</keyword>
<evidence type="ECO:0000256" key="4">
    <source>
        <dbReference type="SAM" id="Coils"/>
    </source>
</evidence>
<keyword evidence="4" id="KW-0175">Coiled coil</keyword>
<keyword evidence="2" id="KW-0680">Restriction system</keyword>
<gene>
    <name evidence="6" type="ORF">AsAng_0038400</name>
</gene>
<name>A0A915YH70_9BACT</name>
<proteinExistence type="inferred from homology"/>
<evidence type="ECO:0000256" key="3">
    <source>
        <dbReference type="ARBA" id="ARBA00023125"/>
    </source>
</evidence>
<dbReference type="Pfam" id="PF01420">
    <property type="entry name" value="Methylase_S"/>
    <property type="match status" value="2"/>
</dbReference>
<protein>
    <submittedName>
        <fullName evidence="6">Restriction endonuclease subunit S</fullName>
    </submittedName>
</protein>
<keyword evidence="6" id="KW-0378">Hydrolase</keyword>
<dbReference type="Proteomes" id="UP001060919">
    <property type="component" value="Chromosome"/>
</dbReference>
<dbReference type="InterPro" id="IPR044946">
    <property type="entry name" value="Restrct_endonuc_typeI_TRD_sf"/>
</dbReference>